<reference evidence="3 4" key="1">
    <citation type="submission" date="2020-01" db="EMBL/GenBank/DDBJ databases">
        <title>Genomes of bacteria type strains.</title>
        <authorList>
            <person name="Chen J."/>
            <person name="Zhu S."/>
            <person name="Yang J."/>
        </authorList>
    </citation>
    <scope>NUCLEOTIDE SEQUENCE [LARGE SCALE GENOMIC DNA]</scope>
    <source>
        <strain evidence="3 4">LMG 22958</strain>
    </source>
</reference>
<proteinExistence type="inferred from homology"/>
<comment type="caution">
    <text evidence="3">The sequence shown here is derived from an EMBL/GenBank/DDBJ whole genome shotgun (WGS) entry which is preliminary data.</text>
</comment>
<dbReference type="InterPro" id="IPR051807">
    <property type="entry name" value="Sec-metab_biosynth-assoc"/>
</dbReference>
<feature type="domain" description="YCII-related" evidence="2">
    <location>
        <begin position="1"/>
        <end position="86"/>
    </location>
</feature>
<dbReference type="PANTHER" id="PTHR33606:SF3">
    <property type="entry name" value="PROTEIN YCII"/>
    <property type="match status" value="1"/>
</dbReference>
<evidence type="ECO:0000313" key="3">
    <source>
        <dbReference type="EMBL" id="NDW22925.1"/>
    </source>
</evidence>
<evidence type="ECO:0000313" key="4">
    <source>
        <dbReference type="Proteomes" id="UP000478837"/>
    </source>
</evidence>
<organism evidence="3 4">
    <name type="scientific">Alteromonas hispanica</name>
    <dbReference type="NCBI Taxonomy" id="315421"/>
    <lineage>
        <taxon>Bacteria</taxon>
        <taxon>Pseudomonadati</taxon>
        <taxon>Pseudomonadota</taxon>
        <taxon>Gammaproteobacteria</taxon>
        <taxon>Alteromonadales</taxon>
        <taxon>Alteromonadaceae</taxon>
        <taxon>Alteromonas/Salinimonas group</taxon>
        <taxon>Alteromonas</taxon>
    </lineage>
</organism>
<protein>
    <recommendedName>
        <fullName evidence="2">YCII-related domain-containing protein</fullName>
    </recommendedName>
</protein>
<dbReference type="Gene3D" id="3.30.70.1060">
    <property type="entry name" value="Dimeric alpha+beta barrel"/>
    <property type="match status" value="1"/>
</dbReference>
<dbReference type="NCBIfam" id="NF009508">
    <property type="entry name" value="PRK12866.1"/>
    <property type="match status" value="1"/>
</dbReference>
<dbReference type="Proteomes" id="UP000478837">
    <property type="component" value="Unassembled WGS sequence"/>
</dbReference>
<dbReference type="RefSeq" id="WP_163112608.1">
    <property type="nucleotide sequence ID" value="NZ_JAAAWP010000012.1"/>
</dbReference>
<dbReference type="SUPFAM" id="SSF54909">
    <property type="entry name" value="Dimeric alpha+beta barrel"/>
    <property type="match status" value="1"/>
</dbReference>
<sequence length="99" mass="10698">MYFLLTYEVTSNYEQARAPYREQHLALAKAAADAGELCLGGAVAAPADSAILVFKGSSKDVADKFALNDPYVINGVVTRWAVRQWNVVIGAYTDITTSP</sequence>
<dbReference type="PANTHER" id="PTHR33606">
    <property type="entry name" value="PROTEIN YCII"/>
    <property type="match status" value="1"/>
</dbReference>
<evidence type="ECO:0000259" key="2">
    <source>
        <dbReference type="Pfam" id="PF03795"/>
    </source>
</evidence>
<accession>A0A6L9MY30</accession>
<keyword evidence="4" id="KW-1185">Reference proteome</keyword>
<gene>
    <name evidence="3" type="ORF">GTW09_15490</name>
</gene>
<dbReference type="AlphaFoldDB" id="A0A6L9MY30"/>
<comment type="similarity">
    <text evidence="1">Belongs to the YciI family.</text>
</comment>
<dbReference type="InterPro" id="IPR005545">
    <property type="entry name" value="YCII"/>
</dbReference>
<dbReference type="InterPro" id="IPR011008">
    <property type="entry name" value="Dimeric_a/b-barrel"/>
</dbReference>
<dbReference type="Pfam" id="PF03795">
    <property type="entry name" value="YCII"/>
    <property type="match status" value="1"/>
</dbReference>
<dbReference type="EMBL" id="JAAAWP010000012">
    <property type="protein sequence ID" value="NDW22925.1"/>
    <property type="molecule type" value="Genomic_DNA"/>
</dbReference>
<evidence type="ECO:0000256" key="1">
    <source>
        <dbReference type="ARBA" id="ARBA00007689"/>
    </source>
</evidence>
<name>A0A6L9MY30_9ALTE</name>